<dbReference type="PROSITE" id="PS50225">
    <property type="entry name" value="SOCS"/>
    <property type="match status" value="1"/>
</dbReference>
<dbReference type="GO" id="GO:0009968">
    <property type="term" value="P:negative regulation of signal transduction"/>
    <property type="evidence" value="ECO:0007669"/>
    <property type="project" value="UniProtKB-KW"/>
</dbReference>
<evidence type="ECO:0000259" key="7">
    <source>
        <dbReference type="PROSITE" id="PS50001"/>
    </source>
</evidence>
<dbReference type="KEGG" id="bbel:109467846"/>
<dbReference type="SMART" id="SM00253">
    <property type="entry name" value="SOCS"/>
    <property type="match status" value="1"/>
</dbReference>
<keyword evidence="2" id="KW-0341">Growth regulation</keyword>
<dbReference type="PRINTS" id="PR00401">
    <property type="entry name" value="SH2DOMAIN"/>
</dbReference>
<reference evidence="10" key="1">
    <citation type="submission" date="2025-08" db="UniProtKB">
        <authorList>
            <consortium name="RefSeq"/>
        </authorList>
    </citation>
    <scope>IDENTIFICATION</scope>
    <source>
        <tissue evidence="10">Gonad</tissue>
    </source>
</reference>
<dbReference type="InterPro" id="IPR036036">
    <property type="entry name" value="SOCS_box-like_dom_sf"/>
</dbReference>
<dbReference type="Gene3D" id="3.30.505.10">
    <property type="entry name" value="SH2 domain"/>
    <property type="match status" value="1"/>
</dbReference>
<evidence type="ECO:0000256" key="6">
    <source>
        <dbReference type="PROSITE-ProRule" id="PRU00191"/>
    </source>
</evidence>
<evidence type="ECO:0000256" key="1">
    <source>
        <dbReference type="ARBA" id="ARBA00004906"/>
    </source>
</evidence>
<dbReference type="CDD" id="cd09923">
    <property type="entry name" value="SH2_SOCS_family"/>
    <property type="match status" value="1"/>
</dbReference>
<dbReference type="GO" id="GO:0035556">
    <property type="term" value="P:intracellular signal transduction"/>
    <property type="evidence" value="ECO:0007669"/>
    <property type="project" value="InterPro"/>
</dbReference>
<dbReference type="Pfam" id="PF07525">
    <property type="entry name" value="SOCS_box"/>
    <property type="match status" value="1"/>
</dbReference>
<dbReference type="InterPro" id="IPR001496">
    <property type="entry name" value="SOCS_box"/>
</dbReference>
<protein>
    <submittedName>
        <fullName evidence="10">Suppressor of cytokine signaling 3-like</fullName>
    </submittedName>
</protein>
<comment type="pathway">
    <text evidence="1">Protein modification; protein ubiquitination.</text>
</comment>
<evidence type="ECO:0000256" key="3">
    <source>
        <dbReference type="ARBA" id="ARBA00022700"/>
    </source>
</evidence>
<dbReference type="RefSeq" id="XP_019621493.1">
    <property type="nucleotide sequence ID" value="XM_019765934.1"/>
</dbReference>
<dbReference type="InterPro" id="IPR036860">
    <property type="entry name" value="SH2_dom_sf"/>
</dbReference>
<feature type="domain" description="SOCS box" evidence="8">
    <location>
        <begin position="137"/>
        <end position="185"/>
    </location>
</feature>
<dbReference type="GO" id="GO:0046854">
    <property type="term" value="P:phosphatidylinositol phosphate biosynthetic process"/>
    <property type="evidence" value="ECO:0007669"/>
    <property type="project" value="TreeGrafter"/>
</dbReference>
<keyword evidence="3" id="KW-0734">Signal transduction inhibitor</keyword>
<sequence length="186" mass="20832">MAEGGTGELRTRNSDIDILTGTLSALEVSGWYWASVGRQEAAALLDSTEEGTFLVRDSADPGHLFSVSLKTARRVASARIVYSEDGTFGLDSVENPRDSPRFDCVVKLLDFYIRQCSSRDSTKHCWVEPCGTRFPIKLSRPLECKVCDLKHLCRRAIHAHAREGRLGDLPLPEDLKAYLMAYPYRH</sequence>
<keyword evidence="9" id="KW-1185">Reference proteome</keyword>
<dbReference type="SMART" id="SM00969">
    <property type="entry name" value="SOCS_box"/>
    <property type="match status" value="1"/>
</dbReference>
<dbReference type="SMART" id="SM00252">
    <property type="entry name" value="SH2"/>
    <property type="match status" value="1"/>
</dbReference>
<feature type="domain" description="SH2" evidence="7">
    <location>
        <begin position="31"/>
        <end position="142"/>
    </location>
</feature>
<dbReference type="OrthoDB" id="6426624at2759"/>
<keyword evidence="5 6" id="KW-0727">SH2 domain</keyword>
<accession>A0A6P4YAK3</accession>
<dbReference type="GO" id="GO:0046935">
    <property type="term" value="F:1-phosphatidylinositol-3-kinase regulator activity"/>
    <property type="evidence" value="ECO:0007669"/>
    <property type="project" value="TreeGrafter"/>
</dbReference>
<dbReference type="AlphaFoldDB" id="A0A6P4YAK3"/>
<dbReference type="GO" id="GO:0016567">
    <property type="term" value="P:protein ubiquitination"/>
    <property type="evidence" value="ECO:0007669"/>
    <property type="project" value="UniProtKB-UniPathway"/>
</dbReference>
<dbReference type="UniPathway" id="UPA00143"/>
<dbReference type="FunFam" id="3.30.505.10:FF:000094">
    <property type="entry name" value="Cytokine-inducible SH2-containing protein"/>
    <property type="match status" value="1"/>
</dbReference>
<evidence type="ECO:0000256" key="5">
    <source>
        <dbReference type="ARBA" id="ARBA00022999"/>
    </source>
</evidence>
<dbReference type="PANTHER" id="PTHR10155:SF16">
    <property type="entry name" value="SUPPRESSOR OF CYTOKINE SIGNALING 2"/>
    <property type="match status" value="1"/>
</dbReference>
<organism evidence="9 10">
    <name type="scientific">Branchiostoma belcheri</name>
    <name type="common">Amphioxus</name>
    <dbReference type="NCBI Taxonomy" id="7741"/>
    <lineage>
        <taxon>Eukaryota</taxon>
        <taxon>Metazoa</taxon>
        <taxon>Chordata</taxon>
        <taxon>Cephalochordata</taxon>
        <taxon>Leptocardii</taxon>
        <taxon>Amphioxiformes</taxon>
        <taxon>Branchiostomatidae</taxon>
        <taxon>Branchiostoma</taxon>
    </lineage>
</organism>
<dbReference type="GO" id="GO:0005942">
    <property type="term" value="C:phosphatidylinositol 3-kinase complex"/>
    <property type="evidence" value="ECO:0007669"/>
    <property type="project" value="TreeGrafter"/>
</dbReference>
<evidence type="ECO:0000256" key="4">
    <source>
        <dbReference type="ARBA" id="ARBA00022786"/>
    </source>
</evidence>
<evidence type="ECO:0000256" key="2">
    <source>
        <dbReference type="ARBA" id="ARBA00022604"/>
    </source>
</evidence>
<dbReference type="SUPFAM" id="SSF158235">
    <property type="entry name" value="SOCS box-like"/>
    <property type="match status" value="1"/>
</dbReference>
<dbReference type="InterPro" id="IPR000980">
    <property type="entry name" value="SH2"/>
</dbReference>
<keyword evidence="4" id="KW-0833">Ubl conjugation pathway</keyword>
<dbReference type="GeneID" id="109467846"/>
<dbReference type="SUPFAM" id="SSF55550">
    <property type="entry name" value="SH2 domain"/>
    <property type="match status" value="1"/>
</dbReference>
<name>A0A6P4YAK3_BRABE</name>
<dbReference type="PANTHER" id="PTHR10155">
    <property type="entry name" value="PHOSPHATIDYLINOSITOL 3-KINASE REGULATORY SUBUNIT"/>
    <property type="match status" value="1"/>
</dbReference>
<dbReference type="PROSITE" id="PS50001">
    <property type="entry name" value="SH2"/>
    <property type="match status" value="1"/>
</dbReference>
<gene>
    <name evidence="10" type="primary">LOC109467846</name>
</gene>
<evidence type="ECO:0000259" key="8">
    <source>
        <dbReference type="PROSITE" id="PS50225"/>
    </source>
</evidence>
<dbReference type="Proteomes" id="UP000515135">
    <property type="component" value="Unplaced"/>
</dbReference>
<evidence type="ECO:0000313" key="10">
    <source>
        <dbReference type="RefSeq" id="XP_019621493.1"/>
    </source>
</evidence>
<proteinExistence type="predicted"/>
<dbReference type="Pfam" id="PF00017">
    <property type="entry name" value="SH2"/>
    <property type="match status" value="1"/>
</dbReference>
<evidence type="ECO:0000313" key="9">
    <source>
        <dbReference type="Proteomes" id="UP000515135"/>
    </source>
</evidence>